<proteinExistence type="predicted"/>
<accession>A0ABN2SGZ0</accession>
<dbReference type="InterPro" id="IPR011009">
    <property type="entry name" value="Kinase-like_dom_sf"/>
</dbReference>
<protein>
    <recommendedName>
        <fullName evidence="3">Aminoglycoside phosphotransferase</fullName>
    </recommendedName>
</protein>
<evidence type="ECO:0000313" key="2">
    <source>
        <dbReference type="Proteomes" id="UP001501585"/>
    </source>
</evidence>
<reference evidence="1 2" key="1">
    <citation type="journal article" date="2019" name="Int. J. Syst. Evol. Microbiol.">
        <title>The Global Catalogue of Microorganisms (GCM) 10K type strain sequencing project: providing services to taxonomists for standard genome sequencing and annotation.</title>
        <authorList>
            <consortium name="The Broad Institute Genomics Platform"/>
            <consortium name="The Broad Institute Genome Sequencing Center for Infectious Disease"/>
            <person name="Wu L."/>
            <person name="Ma J."/>
        </authorList>
    </citation>
    <scope>NUCLEOTIDE SEQUENCE [LARGE SCALE GENOMIC DNA]</scope>
    <source>
        <strain evidence="1 2">JCM 15313</strain>
    </source>
</reference>
<evidence type="ECO:0008006" key="3">
    <source>
        <dbReference type="Google" id="ProtNLM"/>
    </source>
</evidence>
<gene>
    <name evidence="1" type="ORF">GCM10009799_10130</name>
</gene>
<keyword evidence="2" id="KW-1185">Reference proteome</keyword>
<dbReference type="EMBL" id="BAAAPC010000003">
    <property type="protein sequence ID" value="GAA1986603.1"/>
    <property type="molecule type" value="Genomic_DNA"/>
</dbReference>
<dbReference type="RefSeq" id="WP_344160424.1">
    <property type="nucleotide sequence ID" value="NZ_BAAAPC010000003.1"/>
</dbReference>
<comment type="caution">
    <text evidence="1">The sequence shown here is derived from an EMBL/GenBank/DDBJ whole genome shotgun (WGS) entry which is preliminary data.</text>
</comment>
<dbReference type="SUPFAM" id="SSF56112">
    <property type="entry name" value="Protein kinase-like (PK-like)"/>
    <property type="match status" value="1"/>
</dbReference>
<organism evidence="1 2">
    <name type="scientific">Nocardiopsis rhodophaea</name>
    <dbReference type="NCBI Taxonomy" id="280238"/>
    <lineage>
        <taxon>Bacteria</taxon>
        <taxon>Bacillati</taxon>
        <taxon>Actinomycetota</taxon>
        <taxon>Actinomycetes</taxon>
        <taxon>Streptosporangiales</taxon>
        <taxon>Nocardiopsidaceae</taxon>
        <taxon>Nocardiopsis</taxon>
    </lineage>
</organism>
<name>A0ABN2SGZ0_9ACTN</name>
<evidence type="ECO:0000313" key="1">
    <source>
        <dbReference type="EMBL" id="GAA1986603.1"/>
    </source>
</evidence>
<dbReference type="Proteomes" id="UP001501585">
    <property type="component" value="Unassembled WGS sequence"/>
</dbReference>
<sequence length="285" mass="31285">MPSESARLIQLDDLSALDIGDVVEQAQQRLGRRFTADESHFSRVNGTAGFPTDAGTWVRLSWRRPSRFDMRSWTGTEAAAAIRGVPRPQWIAAATWNDVDRAVIWKAEETSLAPAPAVAAVAEITIAPSLPDRWWADLMTALDTLADHTTDRIALEQDHLSRRIHEVYGSDIDTRVPDREWRCAHGDLGYANLTGPELALLDWESWGMAPQGWDAACLWSASLGVPEVAEQVLAQFSDDLSTRAGRLCRLLLCANTARAAKRTGRTSPLTTAMAEAADTLLAKLV</sequence>